<evidence type="ECO:0000313" key="3">
    <source>
        <dbReference type="EMBL" id="AIE96767.1"/>
    </source>
</evidence>
<dbReference type="PRINTS" id="PR00689">
    <property type="entry name" value="ACOABINDINGP"/>
</dbReference>
<dbReference type="PROSITE" id="PS51228">
    <property type="entry name" value="ACB_2"/>
    <property type="match status" value="1"/>
</dbReference>
<organism evidence="3">
    <name type="scientific">uncultured marine group II/III euryarchaeote AD1000_87_H07</name>
    <dbReference type="NCBI Taxonomy" id="1457819"/>
    <lineage>
        <taxon>Archaea</taxon>
        <taxon>Methanobacteriati</taxon>
        <taxon>Methanobacteriota</taxon>
        <taxon>environmental samples</taxon>
    </lineage>
</organism>
<dbReference type="EMBL" id="KF900489">
    <property type="protein sequence ID" value="AIE96767.1"/>
    <property type="molecule type" value="Genomic_DNA"/>
</dbReference>
<dbReference type="InterPro" id="IPR035984">
    <property type="entry name" value="Acyl-CoA-binding_sf"/>
</dbReference>
<dbReference type="PROSITE" id="PS00880">
    <property type="entry name" value="ACB_1"/>
    <property type="match status" value="1"/>
</dbReference>
<reference evidence="3" key="1">
    <citation type="journal article" date="2014" name="Genome Biol. Evol.">
        <title>Pangenome evidence for extensive interdomain horizontal transfer affecting lineage core and shell genes in uncultured planktonic thaumarchaeota and euryarchaeota.</title>
        <authorList>
            <person name="Deschamps P."/>
            <person name="Zivanovic Y."/>
            <person name="Moreira D."/>
            <person name="Rodriguez-Valera F."/>
            <person name="Lopez-Garcia P."/>
        </authorList>
    </citation>
    <scope>NUCLEOTIDE SEQUENCE</scope>
</reference>
<dbReference type="AlphaFoldDB" id="A0A075G4N5"/>
<protein>
    <submittedName>
        <fullName evidence="3">Acyl-CoA-binding protein</fullName>
    </submittedName>
</protein>
<proteinExistence type="predicted"/>
<dbReference type="SUPFAM" id="SSF47027">
    <property type="entry name" value="Acyl-CoA binding protein"/>
    <property type="match status" value="1"/>
</dbReference>
<keyword evidence="1" id="KW-0446">Lipid-binding</keyword>
<dbReference type="Gene3D" id="1.20.80.10">
    <property type="match status" value="1"/>
</dbReference>
<dbReference type="Pfam" id="PF00887">
    <property type="entry name" value="ACBP"/>
    <property type="match status" value="1"/>
</dbReference>
<evidence type="ECO:0000256" key="1">
    <source>
        <dbReference type="ARBA" id="ARBA00023121"/>
    </source>
</evidence>
<sequence length="85" mass="10059">MSLRRRFERAQKRVWRLSSKPSDEELLELYALFKQGSEGDCSGRPRGDVKERWKWKFWKRLEGTPEDEAMLRYCDMVDALMSAGG</sequence>
<dbReference type="InterPro" id="IPR000582">
    <property type="entry name" value="Acyl-CoA-binding_protein"/>
</dbReference>
<dbReference type="PANTHER" id="PTHR23310">
    <property type="entry name" value="ACYL-COA-BINDING PROTEIN, ACBP"/>
    <property type="match status" value="1"/>
</dbReference>
<evidence type="ECO:0000259" key="2">
    <source>
        <dbReference type="PROSITE" id="PS51228"/>
    </source>
</evidence>
<dbReference type="InterPro" id="IPR022408">
    <property type="entry name" value="Acyl-CoA-binding_prot_CS"/>
</dbReference>
<dbReference type="GO" id="GO:0000062">
    <property type="term" value="F:fatty-acyl-CoA binding"/>
    <property type="evidence" value="ECO:0007669"/>
    <property type="project" value="InterPro"/>
</dbReference>
<dbReference type="InterPro" id="IPR014352">
    <property type="entry name" value="FERM/acyl-CoA-bd_prot_sf"/>
</dbReference>
<name>A0A075G4N5_9EURY</name>
<dbReference type="PANTHER" id="PTHR23310:SF62">
    <property type="entry name" value="ACYL-COA BINDING PROTEIN 1, ISOFORM A"/>
    <property type="match status" value="1"/>
</dbReference>
<dbReference type="GO" id="GO:0006631">
    <property type="term" value="P:fatty acid metabolic process"/>
    <property type="evidence" value="ECO:0007669"/>
    <property type="project" value="TreeGrafter"/>
</dbReference>
<feature type="domain" description="ACB" evidence="2">
    <location>
        <begin position="3"/>
        <end position="85"/>
    </location>
</feature>
<accession>A0A075G4N5</accession>